<organism evidence="1 2">
    <name type="scientific">Dentiscutata erythropus</name>
    <dbReference type="NCBI Taxonomy" id="1348616"/>
    <lineage>
        <taxon>Eukaryota</taxon>
        <taxon>Fungi</taxon>
        <taxon>Fungi incertae sedis</taxon>
        <taxon>Mucoromycota</taxon>
        <taxon>Glomeromycotina</taxon>
        <taxon>Glomeromycetes</taxon>
        <taxon>Diversisporales</taxon>
        <taxon>Gigasporaceae</taxon>
        <taxon>Dentiscutata</taxon>
    </lineage>
</organism>
<sequence length="101" mass="11890">MSEEIIQRNFSFCLKIIMFSRSVTKNLRFKIDNCPDKGYYESFKVGVDKLCHECYMKIVDFYRRQISTITRNIEVNNSMETDLIEINNLAETSESNISTNL</sequence>
<name>A0A9N9P7K4_9GLOM</name>
<feature type="non-terminal residue" evidence="1">
    <location>
        <position position="101"/>
    </location>
</feature>
<evidence type="ECO:0000313" key="1">
    <source>
        <dbReference type="EMBL" id="CAG8794198.1"/>
    </source>
</evidence>
<evidence type="ECO:0000313" key="2">
    <source>
        <dbReference type="Proteomes" id="UP000789405"/>
    </source>
</evidence>
<dbReference type="OrthoDB" id="2438869at2759"/>
<keyword evidence="2" id="KW-1185">Reference proteome</keyword>
<dbReference type="AlphaFoldDB" id="A0A9N9P7K4"/>
<reference evidence="1" key="1">
    <citation type="submission" date="2021-06" db="EMBL/GenBank/DDBJ databases">
        <authorList>
            <person name="Kallberg Y."/>
            <person name="Tangrot J."/>
            <person name="Rosling A."/>
        </authorList>
    </citation>
    <scope>NUCLEOTIDE SEQUENCE</scope>
    <source>
        <strain evidence="1">MA453B</strain>
    </source>
</reference>
<proteinExistence type="predicted"/>
<feature type="non-terminal residue" evidence="1">
    <location>
        <position position="1"/>
    </location>
</feature>
<dbReference type="Proteomes" id="UP000789405">
    <property type="component" value="Unassembled WGS sequence"/>
</dbReference>
<dbReference type="EMBL" id="CAJVPY010029455">
    <property type="protein sequence ID" value="CAG8794198.1"/>
    <property type="molecule type" value="Genomic_DNA"/>
</dbReference>
<gene>
    <name evidence="1" type="ORF">DERYTH_LOCUS22017</name>
</gene>
<comment type="caution">
    <text evidence="1">The sequence shown here is derived from an EMBL/GenBank/DDBJ whole genome shotgun (WGS) entry which is preliminary data.</text>
</comment>
<accession>A0A9N9P7K4</accession>
<protein>
    <submittedName>
        <fullName evidence="1">26020_t:CDS:1</fullName>
    </submittedName>
</protein>